<protein>
    <submittedName>
        <fullName evidence="2">BnaCnng55340D protein</fullName>
    </submittedName>
</protein>
<dbReference type="AlphaFoldDB" id="A0A078JL37"/>
<evidence type="ECO:0000313" key="2">
    <source>
        <dbReference type="EMBL" id="CDY67499.1"/>
    </source>
</evidence>
<keyword evidence="3" id="KW-1185">Reference proteome</keyword>
<evidence type="ECO:0000256" key="1">
    <source>
        <dbReference type="SAM" id="SignalP"/>
    </source>
</evidence>
<feature type="signal peptide" evidence="1">
    <location>
        <begin position="1"/>
        <end position="22"/>
    </location>
</feature>
<gene>
    <name evidence="2" type="primary">BnaCnng55340D</name>
    <name evidence="2" type="ORF">GSBRNA2T00064308001</name>
</gene>
<accession>A0A078JL37</accession>
<dbReference type="PaxDb" id="3708-A0A078JL37"/>
<dbReference type="EMBL" id="LK036178">
    <property type="protein sequence ID" value="CDY67499.1"/>
    <property type="molecule type" value="Genomic_DNA"/>
</dbReference>
<name>A0A078JL37_BRANA</name>
<proteinExistence type="predicted"/>
<dbReference type="Gramene" id="CDY67499">
    <property type="protein sequence ID" value="CDY67499"/>
    <property type="gene ID" value="GSBRNA2T00064308001"/>
</dbReference>
<evidence type="ECO:0000313" key="3">
    <source>
        <dbReference type="Proteomes" id="UP000028999"/>
    </source>
</evidence>
<keyword evidence="1" id="KW-0732">Signal</keyword>
<dbReference type="Proteomes" id="UP000028999">
    <property type="component" value="Unassembled WGS sequence"/>
</dbReference>
<feature type="chain" id="PRO_5001739524" evidence="1">
    <location>
        <begin position="23"/>
        <end position="70"/>
    </location>
</feature>
<reference evidence="2 3" key="1">
    <citation type="journal article" date="2014" name="Science">
        <title>Plant genetics. Early allopolyploid evolution in the post-Neolithic Brassica napus oilseed genome.</title>
        <authorList>
            <person name="Chalhoub B."/>
            <person name="Denoeud F."/>
            <person name="Liu S."/>
            <person name="Parkin I.A."/>
            <person name="Tang H."/>
            <person name="Wang X."/>
            <person name="Chiquet J."/>
            <person name="Belcram H."/>
            <person name="Tong C."/>
            <person name="Samans B."/>
            <person name="Correa M."/>
            <person name="Da Silva C."/>
            <person name="Just J."/>
            <person name="Falentin C."/>
            <person name="Koh C.S."/>
            <person name="Le Clainche I."/>
            <person name="Bernard M."/>
            <person name="Bento P."/>
            <person name="Noel B."/>
            <person name="Labadie K."/>
            <person name="Alberti A."/>
            <person name="Charles M."/>
            <person name="Arnaud D."/>
            <person name="Guo H."/>
            <person name="Daviaud C."/>
            <person name="Alamery S."/>
            <person name="Jabbari K."/>
            <person name="Zhao M."/>
            <person name="Edger P.P."/>
            <person name="Chelaifa H."/>
            <person name="Tack D."/>
            <person name="Lassalle G."/>
            <person name="Mestiri I."/>
            <person name="Schnel N."/>
            <person name="Le Paslier M.C."/>
            <person name="Fan G."/>
            <person name="Renault V."/>
            <person name="Bayer P.E."/>
            <person name="Golicz A.A."/>
            <person name="Manoli S."/>
            <person name="Lee T.H."/>
            <person name="Thi V.H."/>
            <person name="Chalabi S."/>
            <person name="Hu Q."/>
            <person name="Fan C."/>
            <person name="Tollenaere R."/>
            <person name="Lu Y."/>
            <person name="Battail C."/>
            <person name="Shen J."/>
            <person name="Sidebottom C.H."/>
            <person name="Wang X."/>
            <person name="Canaguier A."/>
            <person name="Chauveau A."/>
            <person name="Berard A."/>
            <person name="Deniot G."/>
            <person name="Guan M."/>
            <person name="Liu Z."/>
            <person name="Sun F."/>
            <person name="Lim Y.P."/>
            <person name="Lyons E."/>
            <person name="Town C.D."/>
            <person name="Bancroft I."/>
            <person name="Wang X."/>
            <person name="Meng J."/>
            <person name="Ma J."/>
            <person name="Pires J.C."/>
            <person name="King G.J."/>
            <person name="Brunel D."/>
            <person name="Delourme R."/>
            <person name="Renard M."/>
            <person name="Aury J.M."/>
            <person name="Adams K.L."/>
            <person name="Batley J."/>
            <person name="Snowdon R.J."/>
            <person name="Tost J."/>
            <person name="Edwards D."/>
            <person name="Zhou Y."/>
            <person name="Hua W."/>
            <person name="Sharpe A.G."/>
            <person name="Paterson A.H."/>
            <person name="Guan C."/>
            <person name="Wincker P."/>
        </authorList>
    </citation>
    <scope>NUCLEOTIDE SEQUENCE [LARGE SCALE GENOMIC DNA]</scope>
    <source>
        <strain evidence="3">cv. Darmor-bzh</strain>
    </source>
</reference>
<sequence>MSTSRFAFFCIILAFLGSFHESAKFKVDAARAPYCYRGPKSDWCCISKPMDSCRGTRKECDANCNPKRRL</sequence>
<organism evidence="2 3">
    <name type="scientific">Brassica napus</name>
    <name type="common">Rape</name>
    <dbReference type="NCBI Taxonomy" id="3708"/>
    <lineage>
        <taxon>Eukaryota</taxon>
        <taxon>Viridiplantae</taxon>
        <taxon>Streptophyta</taxon>
        <taxon>Embryophyta</taxon>
        <taxon>Tracheophyta</taxon>
        <taxon>Spermatophyta</taxon>
        <taxon>Magnoliopsida</taxon>
        <taxon>eudicotyledons</taxon>
        <taxon>Gunneridae</taxon>
        <taxon>Pentapetalae</taxon>
        <taxon>rosids</taxon>
        <taxon>malvids</taxon>
        <taxon>Brassicales</taxon>
        <taxon>Brassicaceae</taxon>
        <taxon>Brassiceae</taxon>
        <taxon>Brassica</taxon>
    </lineage>
</organism>